<evidence type="ECO:0000313" key="2">
    <source>
        <dbReference type="Proteomes" id="UP001321473"/>
    </source>
</evidence>
<proteinExistence type="predicted"/>
<reference evidence="1 2" key="1">
    <citation type="journal article" date="2023" name="Arcadia Sci">
        <title>De novo assembly of a long-read Amblyomma americanum tick genome.</title>
        <authorList>
            <person name="Chou S."/>
            <person name="Poskanzer K.E."/>
            <person name="Rollins M."/>
            <person name="Thuy-Boun P.S."/>
        </authorList>
    </citation>
    <scope>NUCLEOTIDE SEQUENCE [LARGE SCALE GENOMIC DNA]</scope>
    <source>
        <strain evidence="1">F_SG_1</strain>
        <tissue evidence="1">Salivary glands</tissue>
    </source>
</reference>
<gene>
    <name evidence="1" type="ORF">V5799_004917</name>
</gene>
<protein>
    <submittedName>
        <fullName evidence="1">Uncharacterized protein</fullName>
    </submittedName>
</protein>
<dbReference type="AlphaFoldDB" id="A0AAQ4D4R1"/>
<dbReference type="EMBL" id="JARKHS020035186">
    <property type="protein sequence ID" value="KAK8757451.1"/>
    <property type="molecule type" value="Genomic_DNA"/>
</dbReference>
<name>A0AAQ4D4R1_AMBAM</name>
<dbReference type="Proteomes" id="UP001321473">
    <property type="component" value="Unassembled WGS sequence"/>
</dbReference>
<organism evidence="1 2">
    <name type="scientific">Amblyomma americanum</name>
    <name type="common">Lone star tick</name>
    <dbReference type="NCBI Taxonomy" id="6943"/>
    <lineage>
        <taxon>Eukaryota</taxon>
        <taxon>Metazoa</taxon>
        <taxon>Ecdysozoa</taxon>
        <taxon>Arthropoda</taxon>
        <taxon>Chelicerata</taxon>
        <taxon>Arachnida</taxon>
        <taxon>Acari</taxon>
        <taxon>Parasitiformes</taxon>
        <taxon>Ixodida</taxon>
        <taxon>Ixodoidea</taxon>
        <taxon>Ixodidae</taxon>
        <taxon>Amblyomminae</taxon>
        <taxon>Amblyomma</taxon>
    </lineage>
</organism>
<comment type="caution">
    <text evidence="1">The sequence shown here is derived from an EMBL/GenBank/DDBJ whole genome shotgun (WGS) entry which is preliminary data.</text>
</comment>
<evidence type="ECO:0000313" key="1">
    <source>
        <dbReference type="EMBL" id="KAK8757451.1"/>
    </source>
</evidence>
<feature type="non-terminal residue" evidence="1">
    <location>
        <position position="1"/>
    </location>
</feature>
<sequence>LGAPDVFVEAPLLEDNVIRLSWYQGLMAKAFFYLVEDENFASRLAEDTFNLENDIALVSGLHA</sequence>
<keyword evidence="2" id="KW-1185">Reference proteome</keyword>
<accession>A0AAQ4D4R1</accession>